<proteinExistence type="predicted"/>
<organism evidence="2 3">
    <name type="scientific">Phanerochaete sordida</name>
    <dbReference type="NCBI Taxonomy" id="48140"/>
    <lineage>
        <taxon>Eukaryota</taxon>
        <taxon>Fungi</taxon>
        <taxon>Dikarya</taxon>
        <taxon>Basidiomycota</taxon>
        <taxon>Agaricomycotina</taxon>
        <taxon>Agaricomycetes</taxon>
        <taxon>Polyporales</taxon>
        <taxon>Phanerochaetaceae</taxon>
        <taxon>Phanerochaete</taxon>
    </lineage>
</organism>
<protein>
    <submittedName>
        <fullName evidence="2">Uncharacterized protein</fullName>
    </submittedName>
</protein>
<comment type="caution">
    <text evidence="2">The sequence shown here is derived from an EMBL/GenBank/DDBJ whole genome shotgun (WGS) entry which is preliminary data.</text>
</comment>
<accession>A0A9P3LI57</accession>
<dbReference type="EMBL" id="BPQB01000055">
    <property type="protein sequence ID" value="GJE96025.1"/>
    <property type="molecule type" value="Genomic_DNA"/>
</dbReference>
<evidence type="ECO:0000313" key="3">
    <source>
        <dbReference type="Proteomes" id="UP000703269"/>
    </source>
</evidence>
<evidence type="ECO:0000256" key="1">
    <source>
        <dbReference type="SAM" id="Coils"/>
    </source>
</evidence>
<keyword evidence="3" id="KW-1185">Reference proteome</keyword>
<sequence length="478" mass="51807">MAFGLGTLTSALSLSIPRPSLRSRQRRKSYASASDATVAPPLAEVLHAELAEAHKQIDALTERLAAREKELQDARGHAEDLAARESEAALDLAALRTAHDALHGDHALAVQKYRGMKAELATAEEAVRREREARLAEWTGHHATRTAYARLRGQAAENARELAHLRAAHADVKALLDIREAELHEAQAVQNEADAVSCADVQRQVESLNSEVLQLAVLVTDSMAFESRSSAAPRAADASLQPSSWIGPTLTSFLASSDHAQNPVWVRTALQASILRFASDVIESWGVHLDPPENRVLTSIHAKLFQDEPYAISARWRVLTRRSVAAAGPSDPLRRVSEELLKCFKDVLSAAGVRHDAPSTDWTSVRGRVESIAAAIVALQKTIGEDATSNDFCVVCPVEGAHFVSDTMEDLDGRDRNRRGSASQRPQVLCTTALGLYRREKAKEGEGDAGTRRTVVVKAGVVLQNVVEDTPGNVDIAE</sequence>
<feature type="coiled-coil region" evidence="1">
    <location>
        <begin position="43"/>
        <end position="84"/>
    </location>
</feature>
<dbReference type="Proteomes" id="UP000703269">
    <property type="component" value="Unassembled WGS sequence"/>
</dbReference>
<gene>
    <name evidence="2" type="ORF">PsYK624_122180</name>
</gene>
<keyword evidence="1" id="KW-0175">Coiled coil</keyword>
<dbReference type="OrthoDB" id="3147752at2759"/>
<name>A0A9P3LI57_9APHY</name>
<reference evidence="2 3" key="1">
    <citation type="submission" date="2021-08" db="EMBL/GenBank/DDBJ databases">
        <title>Draft Genome Sequence of Phanerochaete sordida strain YK-624.</title>
        <authorList>
            <person name="Mori T."/>
            <person name="Dohra H."/>
            <person name="Suzuki T."/>
            <person name="Kawagishi H."/>
            <person name="Hirai H."/>
        </authorList>
    </citation>
    <scope>NUCLEOTIDE SEQUENCE [LARGE SCALE GENOMIC DNA]</scope>
    <source>
        <strain evidence="2 3">YK-624</strain>
    </source>
</reference>
<dbReference type="AlphaFoldDB" id="A0A9P3LI57"/>
<evidence type="ECO:0000313" key="2">
    <source>
        <dbReference type="EMBL" id="GJE96025.1"/>
    </source>
</evidence>